<dbReference type="Pfam" id="PF07804">
    <property type="entry name" value="HipA_C"/>
    <property type="match status" value="1"/>
</dbReference>
<comment type="caution">
    <text evidence="7">The sequence shown here is derived from an EMBL/GenBank/DDBJ whole genome shotgun (WGS) entry which is preliminary data.</text>
</comment>
<dbReference type="PANTHER" id="PTHR37419">
    <property type="entry name" value="SERINE/THREONINE-PROTEIN KINASE TOXIN HIPA"/>
    <property type="match status" value="1"/>
</dbReference>
<evidence type="ECO:0000256" key="4">
    <source>
        <dbReference type="SAM" id="MobiDB-lite"/>
    </source>
</evidence>
<dbReference type="InterPro" id="IPR012893">
    <property type="entry name" value="HipA-like_C"/>
</dbReference>
<evidence type="ECO:0000259" key="5">
    <source>
        <dbReference type="Pfam" id="PF07804"/>
    </source>
</evidence>
<dbReference type="RefSeq" id="WP_382403216.1">
    <property type="nucleotide sequence ID" value="NZ_JBHTLY010000001.1"/>
</dbReference>
<evidence type="ECO:0000313" key="8">
    <source>
        <dbReference type="Proteomes" id="UP001597181"/>
    </source>
</evidence>
<keyword evidence="3" id="KW-0418">Kinase</keyword>
<dbReference type="InterPro" id="IPR017508">
    <property type="entry name" value="HipA_N1"/>
</dbReference>
<dbReference type="InterPro" id="IPR052028">
    <property type="entry name" value="HipA_Ser/Thr_kinase"/>
</dbReference>
<keyword evidence="2" id="KW-0808">Transferase</keyword>
<keyword evidence="8" id="KW-1185">Reference proteome</keyword>
<organism evidence="7 8">
    <name type="scientific">Leucobacter albus</name>
    <dbReference type="NCBI Taxonomy" id="272210"/>
    <lineage>
        <taxon>Bacteria</taxon>
        <taxon>Bacillati</taxon>
        <taxon>Actinomycetota</taxon>
        <taxon>Actinomycetes</taxon>
        <taxon>Micrococcales</taxon>
        <taxon>Microbacteriaceae</taxon>
        <taxon>Leucobacter</taxon>
    </lineage>
</organism>
<feature type="domain" description="HipA-like C-terminal" evidence="5">
    <location>
        <begin position="174"/>
        <end position="387"/>
    </location>
</feature>
<evidence type="ECO:0000313" key="7">
    <source>
        <dbReference type="EMBL" id="MFD1201045.1"/>
    </source>
</evidence>
<dbReference type="Pfam" id="PF13657">
    <property type="entry name" value="Couple_hipA"/>
    <property type="match status" value="1"/>
</dbReference>
<name>A0ABW3TK63_9MICO</name>
<feature type="compositionally biased region" description="Basic and acidic residues" evidence="4">
    <location>
        <begin position="478"/>
        <end position="488"/>
    </location>
</feature>
<sequence>MIALQNDLEVGVVLGDNTVVAGRLSASFYGGRSLGGTRFAYDRDYLLNPGAYALDPKLPLRAGTFQSGEDRKIFGAFEDLMPDDWGRRLIQADLAREAGTRAPIGEFDYLALASDATRLGSVRFRTIPAGPWLGVAKLTERGISDIDEIAAAAARFEQHQATDRDLELLGAPGSSIGGARPKVSVSLGGRLRIIKLPSERDFGIDAEAWEYVAMRLASFAGINVQRGKLVRVGEQKSSLVLDRFDRGSEGQRLGYISARTAMELGEQDHGSVTYEHLADTVGVLVPGRREQGADLFKRVALTVLINNVDDHWKNHGFLRDSVGWGLSPAFDINPSPSRGVVYSRPITAGDDPRARDIRNLFNSAAAYGLRADEGAGLIGQVVAAVKQWPVVATDTGISVAEIARMSVAFDEDQLGHAARIAGKTGLNRAIVDLGGARPSHLESGRVSGPERDSSGAPDSLGSHAAPTVWVRPHARGGKRVEGFRRKKR</sequence>
<evidence type="ECO:0000259" key="6">
    <source>
        <dbReference type="Pfam" id="PF13657"/>
    </source>
</evidence>
<accession>A0ABW3TK63</accession>
<dbReference type="Proteomes" id="UP001597181">
    <property type="component" value="Unassembled WGS sequence"/>
</dbReference>
<reference evidence="8" key="1">
    <citation type="journal article" date="2019" name="Int. J. Syst. Evol. Microbiol.">
        <title>The Global Catalogue of Microorganisms (GCM) 10K type strain sequencing project: providing services to taxonomists for standard genome sequencing and annotation.</title>
        <authorList>
            <consortium name="The Broad Institute Genomics Platform"/>
            <consortium name="The Broad Institute Genome Sequencing Center for Infectious Disease"/>
            <person name="Wu L."/>
            <person name="Ma J."/>
        </authorList>
    </citation>
    <scope>NUCLEOTIDE SEQUENCE [LARGE SCALE GENOMIC DNA]</scope>
    <source>
        <strain evidence="8">CCUG 50213</strain>
    </source>
</reference>
<gene>
    <name evidence="7" type="ORF">ACFQ3U_03965</name>
</gene>
<evidence type="ECO:0000256" key="1">
    <source>
        <dbReference type="ARBA" id="ARBA00010164"/>
    </source>
</evidence>
<evidence type="ECO:0000256" key="3">
    <source>
        <dbReference type="ARBA" id="ARBA00022777"/>
    </source>
</evidence>
<evidence type="ECO:0000256" key="2">
    <source>
        <dbReference type="ARBA" id="ARBA00022679"/>
    </source>
</evidence>
<protein>
    <submittedName>
        <fullName evidence="7">Type II toxin-antitoxin system HipA family toxin</fullName>
    </submittedName>
</protein>
<comment type="similarity">
    <text evidence="1">Belongs to the HipA Ser/Thr kinase family.</text>
</comment>
<feature type="compositionally biased region" description="Basic and acidic residues" evidence="4">
    <location>
        <begin position="439"/>
        <end position="453"/>
    </location>
</feature>
<dbReference type="EMBL" id="JBHTLY010000001">
    <property type="protein sequence ID" value="MFD1201045.1"/>
    <property type="molecule type" value="Genomic_DNA"/>
</dbReference>
<feature type="region of interest" description="Disordered" evidence="4">
    <location>
        <begin position="437"/>
        <end position="488"/>
    </location>
</feature>
<dbReference type="PANTHER" id="PTHR37419:SF8">
    <property type="entry name" value="TOXIN YJJJ"/>
    <property type="match status" value="1"/>
</dbReference>
<proteinExistence type="inferred from homology"/>
<feature type="domain" description="HipA N-terminal subdomain 1" evidence="6">
    <location>
        <begin position="36"/>
        <end position="113"/>
    </location>
</feature>